<feature type="domain" description="GAR" evidence="5">
    <location>
        <begin position="1375"/>
        <end position="1449"/>
    </location>
</feature>
<evidence type="ECO:0000256" key="4">
    <source>
        <dbReference type="SAM" id="MobiDB-lite"/>
    </source>
</evidence>
<keyword evidence="7" id="KW-1185">Reference proteome</keyword>
<dbReference type="SUPFAM" id="SSF143575">
    <property type="entry name" value="GAS2 domain-like"/>
    <property type="match status" value="1"/>
</dbReference>
<gene>
    <name evidence="6" type="ORF">INT43_004852</name>
</gene>
<evidence type="ECO:0000259" key="5">
    <source>
        <dbReference type="PROSITE" id="PS51460"/>
    </source>
</evidence>
<dbReference type="Pfam" id="PF02187">
    <property type="entry name" value="GAS2"/>
    <property type="match status" value="1"/>
</dbReference>
<feature type="compositionally biased region" description="Polar residues" evidence="4">
    <location>
        <begin position="1514"/>
        <end position="1524"/>
    </location>
</feature>
<protein>
    <recommendedName>
        <fullName evidence="5">GAR domain-containing protein</fullName>
    </recommendedName>
</protein>
<dbReference type="InterPro" id="IPR003108">
    <property type="entry name" value="GAR_dom"/>
</dbReference>
<feature type="compositionally biased region" description="Basic and acidic residues" evidence="4">
    <location>
        <begin position="29"/>
        <end position="39"/>
    </location>
</feature>
<dbReference type="GO" id="GO:0005856">
    <property type="term" value="C:cytoskeleton"/>
    <property type="evidence" value="ECO:0007669"/>
    <property type="project" value="UniProtKB-SubCell"/>
</dbReference>
<feature type="compositionally biased region" description="Low complexity" evidence="4">
    <location>
        <begin position="1324"/>
        <end position="1335"/>
    </location>
</feature>
<feature type="compositionally biased region" description="Polar residues" evidence="4">
    <location>
        <begin position="12"/>
        <end position="24"/>
    </location>
</feature>
<comment type="subcellular location">
    <subcellularLocation>
        <location evidence="1">Cytoplasm</location>
        <location evidence="1">Cytoskeleton</location>
    </subcellularLocation>
</comment>
<evidence type="ECO:0000256" key="3">
    <source>
        <dbReference type="ARBA" id="ARBA00023212"/>
    </source>
</evidence>
<accession>A0A8H7U7W6</accession>
<evidence type="ECO:0000256" key="1">
    <source>
        <dbReference type="ARBA" id="ARBA00004245"/>
    </source>
</evidence>
<dbReference type="Proteomes" id="UP000654370">
    <property type="component" value="Unassembled WGS sequence"/>
</dbReference>
<feature type="region of interest" description="Disordered" evidence="4">
    <location>
        <begin position="1504"/>
        <end position="1524"/>
    </location>
</feature>
<evidence type="ECO:0000256" key="2">
    <source>
        <dbReference type="ARBA" id="ARBA00022490"/>
    </source>
</evidence>
<dbReference type="EMBL" id="JAEPQZ010000017">
    <property type="protein sequence ID" value="KAG2172310.1"/>
    <property type="molecule type" value="Genomic_DNA"/>
</dbReference>
<keyword evidence="2" id="KW-0963">Cytoplasm</keyword>
<dbReference type="OrthoDB" id="10017054at2759"/>
<keyword evidence="3" id="KW-0206">Cytoskeleton</keyword>
<organism evidence="6 7">
    <name type="scientific">Mortierella isabellina</name>
    <name type="common">Filamentous fungus</name>
    <name type="synonym">Umbelopsis isabellina</name>
    <dbReference type="NCBI Taxonomy" id="91625"/>
    <lineage>
        <taxon>Eukaryota</taxon>
        <taxon>Fungi</taxon>
        <taxon>Fungi incertae sedis</taxon>
        <taxon>Mucoromycota</taxon>
        <taxon>Mucoromycotina</taxon>
        <taxon>Umbelopsidomycetes</taxon>
        <taxon>Umbelopsidales</taxon>
        <taxon>Umbelopsidaceae</taxon>
        <taxon>Umbelopsis</taxon>
    </lineage>
</organism>
<dbReference type="InterPro" id="IPR036534">
    <property type="entry name" value="GAR_dom_sf"/>
</dbReference>
<dbReference type="PROSITE" id="PS51460">
    <property type="entry name" value="GAR"/>
    <property type="match status" value="1"/>
</dbReference>
<feature type="region of interest" description="Disordered" evidence="4">
    <location>
        <begin position="1"/>
        <end position="39"/>
    </location>
</feature>
<dbReference type="SMART" id="SM00243">
    <property type="entry name" value="GAS2"/>
    <property type="match status" value="1"/>
</dbReference>
<evidence type="ECO:0000313" key="7">
    <source>
        <dbReference type="Proteomes" id="UP000654370"/>
    </source>
</evidence>
<dbReference type="GO" id="GO:0008017">
    <property type="term" value="F:microtubule binding"/>
    <property type="evidence" value="ECO:0007669"/>
    <property type="project" value="InterPro"/>
</dbReference>
<reference evidence="6" key="1">
    <citation type="submission" date="2020-12" db="EMBL/GenBank/DDBJ databases">
        <title>Metabolic potential, ecology and presence of endohyphal bacteria is reflected in genomic diversity of Mucoromycotina.</title>
        <authorList>
            <person name="Muszewska A."/>
            <person name="Okrasinska A."/>
            <person name="Steczkiewicz K."/>
            <person name="Drgas O."/>
            <person name="Orlowska M."/>
            <person name="Perlinska-Lenart U."/>
            <person name="Aleksandrzak-Piekarczyk T."/>
            <person name="Szatraj K."/>
            <person name="Zielenkiewicz U."/>
            <person name="Pilsyk S."/>
            <person name="Malc E."/>
            <person name="Mieczkowski P."/>
            <person name="Kruszewska J.S."/>
            <person name="Biernat P."/>
            <person name="Pawlowska J."/>
        </authorList>
    </citation>
    <scope>NUCLEOTIDE SEQUENCE</scope>
    <source>
        <strain evidence="6">WA0000067209</strain>
    </source>
</reference>
<proteinExistence type="predicted"/>
<sequence length="1524" mass="173659">MGMSKVELPVQRTDSFADRTSSPRFSHHIHADPKGDTDIEGRKLNTLDASFCSLGSFKPNTEDGKGIDENCSISSYETQDDLCNLITNFSRIYPSTTGTDGEKDSKAVQALESLLLKLAAPISLQTEATGHHFSPANIPHNSVSSTAQFSDSTHGLGPDEEITNLDVGKSPGKIVDYDCLLPPEHADECGEEVLDDIRWMENVLMDIVNHLEYVISLSVPLTTWNHSGTISAICRARCARFLRQFNGHRLNEEAEPIATDTHNSDLQSVSSLLASLALANDTINKEALKQWEVVKDKCIGSRLCQAAVLSFELKYAFTLSETYDLNFRLIILSLRQRISICDQIVRKLRCEEGLMWDDAALLSPNLQMHEKGEDFDDFNDLATVSRIKAMVQYVRELHSVTPESTLSVGGLVERTNELQQRIGRWGQQFDNLWLELNQIWTGKASSEVDDRRRDSFNSLKDQLSSIKAELDDSIIQHSRVKTDAANLYVLRHYDESKLQIIDMEARIEEMEHCIEVLDKYDGWCKLCATIQGNIPTMDETIMAILEKRHKWAANLKNVSIHATSDDLREQKNSLDKSIMNLQLQGFEAMLGEMELLVIMYRTGYPTRLRDQQLSLRIKLKKLYDGMRFTDSIYLQHSQVSKLQKRTADMDTLYVTLKQIPPSELSVRQLNETCKEVIELLLASQIGITYPQNPSNYDIAKNVYANRQVKSGIGTLQNSLSEMLDGLKELIQTCHTEQELRKHIEQTKVIAGRHKQLVQAQINSLEHHPVNVTARMPLSRLDECTSNCKASVERPLIFCIAGQEKLLQSSNELSMVYEKELDEITTLSDQLATAQENQLIHLNIIRTRAVWEAYYEENIKLLEVLFDQLCSITKSCWMYANQNLHHEPVDLTIWNSDKVVKLMIEEQIAFEVFQKEFFRLADEDQDLQLILSDAETRHERLANVQELIFLAQDIQEERMKQRSQMNDVTKTYEETQKLTDDIYNGLMQAISEAKSDESVYVVDMAKIQDSLTKFEDQCQLAVLYPDCYQHTQLPQRYSAELNISNEEARRHVSHTQDNLYQSVTRVLEAHAVYRDLLSLLHESRRHQESCTNLLTYIDIPDNVTLHDPALINHNTILTLVQCSRAQNQRTDLQDMSKNIIDQLEVLSDRASQLQGQNHWGLSFARHISTIMETTNNLSAIDKIVQTAITLYARQNWESLWIISKEKLEQCIILLEVIHGQDKSVPAESRSQSIDGAEQQFRFITQTDVASSNFAFRNLSKCYLCISQSKVILQKLQQKHGELRRLASKIEWLLAKCRGGPNDHMNSRVRKLSTPTALEGRARKISLPSRKSSNSLSAGGGFDGNLKASRSAVISNQPRMRQNSSSRVQNRLRYIPDPANDLDVEVGRIINESPYQISVKAVPGEVGRYWFGEVQPRLAYCRILKSSMVMVRVGGGWTELTQFLRNHALLEGNFIPRERSLTEDEELREGYIRTNSSRTSNTRSEHYGIKDGNRFIVGNGIEVKMTRAQDERTVPPRTSRTNHLQN</sequence>
<dbReference type="Gene3D" id="3.30.920.20">
    <property type="entry name" value="Gas2-like domain"/>
    <property type="match status" value="1"/>
</dbReference>
<evidence type="ECO:0000313" key="6">
    <source>
        <dbReference type="EMBL" id="KAG2172310.1"/>
    </source>
</evidence>
<name>A0A8H7U7W6_MORIS</name>
<feature type="region of interest" description="Disordered" evidence="4">
    <location>
        <begin position="1319"/>
        <end position="1341"/>
    </location>
</feature>
<comment type="caution">
    <text evidence="6">The sequence shown here is derived from an EMBL/GenBank/DDBJ whole genome shotgun (WGS) entry which is preliminary data.</text>
</comment>